<dbReference type="Proteomes" id="UP001138961">
    <property type="component" value="Unassembled WGS sequence"/>
</dbReference>
<evidence type="ECO:0000259" key="2">
    <source>
        <dbReference type="Pfam" id="PF02517"/>
    </source>
</evidence>
<dbReference type="EMBL" id="JAJATZ010000001">
    <property type="protein sequence ID" value="MCB5197989.1"/>
    <property type="molecule type" value="Genomic_DNA"/>
</dbReference>
<keyword evidence="1" id="KW-1133">Transmembrane helix</keyword>
<feature type="transmembrane region" description="Helical" evidence="1">
    <location>
        <begin position="12"/>
        <end position="36"/>
    </location>
</feature>
<keyword evidence="3" id="KW-0645">Protease</keyword>
<feature type="transmembrane region" description="Helical" evidence="1">
    <location>
        <begin position="56"/>
        <end position="79"/>
    </location>
</feature>
<comment type="caution">
    <text evidence="3">The sequence shown here is derived from an EMBL/GenBank/DDBJ whole genome shotgun (WGS) entry which is preliminary data.</text>
</comment>
<keyword evidence="3" id="KW-0482">Metalloprotease</keyword>
<proteinExistence type="predicted"/>
<evidence type="ECO:0000256" key="1">
    <source>
        <dbReference type="SAM" id="Phobius"/>
    </source>
</evidence>
<keyword evidence="4" id="KW-1185">Reference proteome</keyword>
<reference evidence="3" key="1">
    <citation type="submission" date="2021-10" db="EMBL/GenBank/DDBJ databases">
        <title>Loktanella gaetbuli sp. nov., isolated from a tidal flat.</title>
        <authorList>
            <person name="Park S."/>
            <person name="Yoon J.-H."/>
        </authorList>
    </citation>
    <scope>NUCLEOTIDE SEQUENCE</scope>
    <source>
        <strain evidence="3">TSTF-M6</strain>
    </source>
</reference>
<feature type="transmembrane region" description="Helical" evidence="1">
    <location>
        <begin position="119"/>
        <end position="141"/>
    </location>
</feature>
<protein>
    <submittedName>
        <fullName evidence="3">CPBP family intramembrane metalloprotease</fullName>
    </submittedName>
</protein>
<dbReference type="RefSeq" id="WP_226747027.1">
    <property type="nucleotide sequence ID" value="NZ_JAJATZ010000001.1"/>
</dbReference>
<accession>A0ABS8BQH7</accession>
<feature type="transmembrane region" description="Helical" evidence="1">
    <location>
        <begin position="250"/>
        <end position="273"/>
    </location>
</feature>
<sequence>MRPFSTFADKRPLTAAIVGTLFLTVLFAWPLIVFGAVDVTGGTGEITYTPDLTTSLFQAISALIVVLVVALFGWTRAAGLIAAPDWAGVRLWLWIMIVPASLYVTLVAAVIVYPLPDQVGTTILAAILFALFIGLSEELMFRGLLMHGLRHRLSPGWALIVCSVLFGIYHGANALYGQDVIQTVLQIVFATAFGALLGAITLQAVNLWPAIILHALWNLNVFTAGMIDSDAIDGTAVAEAGETAAQNANAVLPLVAGVSVQFVVFSVLAWVIYRRWLRRMALDSAAQQA</sequence>
<dbReference type="PANTHER" id="PTHR36435">
    <property type="entry name" value="SLR1288 PROTEIN"/>
    <property type="match status" value="1"/>
</dbReference>
<feature type="transmembrane region" description="Helical" evidence="1">
    <location>
        <begin position="91"/>
        <end position="113"/>
    </location>
</feature>
<feature type="transmembrane region" description="Helical" evidence="1">
    <location>
        <begin position="184"/>
        <end position="202"/>
    </location>
</feature>
<name>A0ABS8BQH7_9RHOB</name>
<dbReference type="Pfam" id="PF02517">
    <property type="entry name" value="Rce1-like"/>
    <property type="match status" value="1"/>
</dbReference>
<keyword evidence="3" id="KW-0378">Hydrolase</keyword>
<feature type="transmembrane region" description="Helical" evidence="1">
    <location>
        <begin position="153"/>
        <end position="172"/>
    </location>
</feature>
<feature type="domain" description="CAAX prenyl protease 2/Lysostaphin resistance protein A-like" evidence="2">
    <location>
        <begin position="122"/>
        <end position="219"/>
    </location>
</feature>
<gene>
    <name evidence="3" type="ORF">LGQ03_01920</name>
</gene>
<organism evidence="3 4">
    <name type="scientific">Loktanella gaetbuli</name>
    <dbReference type="NCBI Taxonomy" id="2881335"/>
    <lineage>
        <taxon>Bacteria</taxon>
        <taxon>Pseudomonadati</taxon>
        <taxon>Pseudomonadota</taxon>
        <taxon>Alphaproteobacteria</taxon>
        <taxon>Rhodobacterales</taxon>
        <taxon>Roseobacteraceae</taxon>
        <taxon>Loktanella</taxon>
    </lineage>
</organism>
<feature type="transmembrane region" description="Helical" evidence="1">
    <location>
        <begin position="207"/>
        <end position="227"/>
    </location>
</feature>
<dbReference type="GO" id="GO:0008237">
    <property type="term" value="F:metallopeptidase activity"/>
    <property type="evidence" value="ECO:0007669"/>
    <property type="project" value="UniProtKB-KW"/>
</dbReference>
<dbReference type="InterPro" id="IPR003675">
    <property type="entry name" value="Rce1/LyrA-like_dom"/>
</dbReference>
<keyword evidence="1" id="KW-0812">Transmembrane</keyword>
<evidence type="ECO:0000313" key="4">
    <source>
        <dbReference type="Proteomes" id="UP001138961"/>
    </source>
</evidence>
<keyword evidence="1" id="KW-0472">Membrane</keyword>
<dbReference type="InterPro" id="IPR052710">
    <property type="entry name" value="CAAX_protease"/>
</dbReference>
<dbReference type="PANTHER" id="PTHR36435:SF1">
    <property type="entry name" value="CAAX AMINO TERMINAL PROTEASE FAMILY PROTEIN"/>
    <property type="match status" value="1"/>
</dbReference>
<evidence type="ECO:0000313" key="3">
    <source>
        <dbReference type="EMBL" id="MCB5197989.1"/>
    </source>
</evidence>